<reference evidence="2 3" key="1">
    <citation type="submission" date="2016-11" db="EMBL/GenBank/DDBJ databases">
        <authorList>
            <person name="Jaros S."/>
            <person name="Januszkiewicz K."/>
            <person name="Wedrychowicz H."/>
        </authorList>
    </citation>
    <scope>NUCLEOTIDE SEQUENCE [LARGE SCALE GENOMIC DNA]</scope>
    <source>
        <strain evidence="2 3">DSM 9297</strain>
    </source>
</reference>
<dbReference type="InterPro" id="IPR004360">
    <property type="entry name" value="Glyas_Fos-R_dOase_dom"/>
</dbReference>
<dbReference type="Pfam" id="PF00903">
    <property type="entry name" value="Glyoxalase"/>
    <property type="match status" value="1"/>
</dbReference>
<dbReference type="InterPro" id="IPR037523">
    <property type="entry name" value="VOC_core"/>
</dbReference>
<dbReference type="InterPro" id="IPR029068">
    <property type="entry name" value="Glyas_Bleomycin-R_OHBP_Dase"/>
</dbReference>
<keyword evidence="3" id="KW-1185">Reference proteome</keyword>
<dbReference type="STRING" id="43928.SAMN05443636_1854"/>
<proteinExistence type="predicted"/>
<dbReference type="EMBL" id="FQWV01000004">
    <property type="protein sequence ID" value="SHH12081.1"/>
    <property type="molecule type" value="Genomic_DNA"/>
</dbReference>
<evidence type="ECO:0000259" key="1">
    <source>
        <dbReference type="PROSITE" id="PS51819"/>
    </source>
</evidence>
<dbReference type="Proteomes" id="UP000184357">
    <property type="component" value="Unassembled WGS sequence"/>
</dbReference>
<accession>A0A1M5QDV8</accession>
<evidence type="ECO:0000313" key="3">
    <source>
        <dbReference type="Proteomes" id="UP000184357"/>
    </source>
</evidence>
<name>A0A1M5QDV8_9EURY</name>
<gene>
    <name evidence="2" type="ORF">SAMN05443636_1854</name>
</gene>
<organism evidence="2 3">
    <name type="scientific">Halobaculum gomorrense</name>
    <dbReference type="NCBI Taxonomy" id="43928"/>
    <lineage>
        <taxon>Archaea</taxon>
        <taxon>Methanobacteriati</taxon>
        <taxon>Methanobacteriota</taxon>
        <taxon>Stenosarchaea group</taxon>
        <taxon>Halobacteria</taxon>
        <taxon>Halobacteriales</taxon>
        <taxon>Haloferacaceae</taxon>
        <taxon>Halobaculum</taxon>
    </lineage>
</organism>
<dbReference type="Gene3D" id="3.10.180.10">
    <property type="entry name" value="2,3-Dihydroxybiphenyl 1,2-Dioxygenase, domain 1"/>
    <property type="match status" value="1"/>
</dbReference>
<feature type="domain" description="VOC" evidence="1">
    <location>
        <begin position="16"/>
        <end position="141"/>
    </location>
</feature>
<sequence>MFLVSRPRASVVHARTIDHVNLRIPADGLADAQAFYADALGFELAGVDRFEAGEKPFFDVRLAPEHVIHLWPTDEFDAPKATNYDHLAIVVEEDVKAVKATLADAGIEVERELADPLGATGEAAAVYVRDPFGYRVELKEPAA</sequence>
<dbReference type="SUPFAM" id="SSF54593">
    <property type="entry name" value="Glyoxalase/Bleomycin resistance protein/Dihydroxybiphenyl dioxygenase"/>
    <property type="match status" value="1"/>
</dbReference>
<evidence type="ECO:0000313" key="2">
    <source>
        <dbReference type="EMBL" id="SHH12081.1"/>
    </source>
</evidence>
<dbReference type="PROSITE" id="PS51819">
    <property type="entry name" value="VOC"/>
    <property type="match status" value="1"/>
</dbReference>
<protein>
    <submittedName>
        <fullName evidence="2">Uncharacterized conserved protein PhnB, glyoxalase superfamily</fullName>
    </submittedName>
</protein>
<dbReference type="AlphaFoldDB" id="A0A1M5QDV8"/>